<evidence type="ECO:0000313" key="1">
    <source>
        <dbReference type="EMBL" id="SVC08830.1"/>
    </source>
</evidence>
<proteinExistence type="predicted"/>
<organism evidence="1">
    <name type="scientific">marine metagenome</name>
    <dbReference type="NCBI Taxonomy" id="408172"/>
    <lineage>
        <taxon>unclassified sequences</taxon>
        <taxon>metagenomes</taxon>
        <taxon>ecological metagenomes</taxon>
    </lineage>
</organism>
<dbReference type="AlphaFoldDB" id="A0A382J9Q7"/>
<gene>
    <name evidence="1" type="ORF">METZ01_LOCUS261684</name>
</gene>
<dbReference type="EMBL" id="UINC01072878">
    <property type="protein sequence ID" value="SVC08830.1"/>
    <property type="molecule type" value="Genomic_DNA"/>
</dbReference>
<name>A0A382J9Q7_9ZZZZ</name>
<sequence length="52" mass="6083">MRFSSKLNLAHHFQLLDNFFLPNLMGFEAIFLASTPRIKYDLLTARSPHFTN</sequence>
<accession>A0A382J9Q7</accession>
<reference evidence="1" key="1">
    <citation type="submission" date="2018-05" db="EMBL/GenBank/DDBJ databases">
        <authorList>
            <person name="Lanie J.A."/>
            <person name="Ng W.-L."/>
            <person name="Kazmierczak K.M."/>
            <person name="Andrzejewski T.M."/>
            <person name="Davidsen T.M."/>
            <person name="Wayne K.J."/>
            <person name="Tettelin H."/>
            <person name="Glass J.I."/>
            <person name="Rusch D."/>
            <person name="Podicherti R."/>
            <person name="Tsui H.-C.T."/>
            <person name="Winkler M.E."/>
        </authorList>
    </citation>
    <scope>NUCLEOTIDE SEQUENCE</scope>
</reference>
<protein>
    <submittedName>
        <fullName evidence="1">Uncharacterized protein</fullName>
    </submittedName>
</protein>